<dbReference type="Gene3D" id="1.10.167.10">
    <property type="entry name" value="Regulator of G-protein Signalling 4, domain 2"/>
    <property type="match status" value="1"/>
</dbReference>
<dbReference type="SUPFAM" id="SSF48097">
    <property type="entry name" value="Regulator of G-protein signaling, RGS"/>
    <property type="match status" value="1"/>
</dbReference>
<reference evidence="2 3" key="1">
    <citation type="submission" date="2011-06" db="EMBL/GenBank/DDBJ databases">
        <title>The Genome Sequence of Fusarium oxysporum FOSC 3-a.</title>
        <authorList>
            <consortium name="The Broad Institute Genome Sequencing Platform"/>
            <person name="Ma L.-J."/>
            <person name="Gale L.R."/>
            <person name="Schwartz D.C."/>
            <person name="Zhou S."/>
            <person name="Corby-Kistler H."/>
            <person name="Young S.K."/>
            <person name="Zeng Q."/>
            <person name="Gargeya S."/>
            <person name="Fitzgerald M."/>
            <person name="Haas B."/>
            <person name="Abouelleil A."/>
            <person name="Alvarado L."/>
            <person name="Arachchi H.M."/>
            <person name="Berlin A."/>
            <person name="Brown A."/>
            <person name="Chapman S.B."/>
            <person name="Chen Z."/>
            <person name="Dunbar C."/>
            <person name="Freedman E."/>
            <person name="Gearin G."/>
            <person name="Gellesch M."/>
            <person name="Goldberg J."/>
            <person name="Griggs A."/>
            <person name="Gujja S."/>
            <person name="Heiman D."/>
            <person name="Howarth C."/>
            <person name="Larson L."/>
            <person name="Lui A."/>
            <person name="MacDonald P.J.P."/>
            <person name="Mehta T."/>
            <person name="Montmayeur A."/>
            <person name="Murphy C."/>
            <person name="Neiman D."/>
            <person name="Pearson M."/>
            <person name="Priest M."/>
            <person name="Roberts A."/>
            <person name="Saif S."/>
            <person name="Shea T."/>
            <person name="Shenoy N."/>
            <person name="Sisk P."/>
            <person name="Stolte C."/>
            <person name="Sykes S."/>
            <person name="Wortman J."/>
            <person name="Nusbaum C."/>
            <person name="Birren B."/>
        </authorList>
    </citation>
    <scope>NUCLEOTIDE SEQUENCE [LARGE SCALE GENOMIC DNA]</scope>
    <source>
        <strain evidence="3">FOSC 3-a</strain>
    </source>
</reference>
<organism evidence="2 3">
    <name type="scientific">Fusarium oxysporum NRRL 32931</name>
    <dbReference type="NCBI Taxonomy" id="660029"/>
    <lineage>
        <taxon>Eukaryota</taxon>
        <taxon>Fungi</taxon>
        <taxon>Dikarya</taxon>
        <taxon>Ascomycota</taxon>
        <taxon>Pezizomycotina</taxon>
        <taxon>Sordariomycetes</taxon>
        <taxon>Hypocreomycetidae</taxon>
        <taxon>Hypocreales</taxon>
        <taxon>Nectriaceae</taxon>
        <taxon>Fusarium</taxon>
        <taxon>Fusarium oxysporum species complex</taxon>
    </lineage>
</organism>
<dbReference type="OrthoDB" id="5313079at2759"/>
<dbReference type="EMBL" id="JH717857">
    <property type="protein sequence ID" value="EWY79708.1"/>
    <property type="molecule type" value="Genomic_DNA"/>
</dbReference>
<evidence type="ECO:0000256" key="1">
    <source>
        <dbReference type="SAM" id="Phobius"/>
    </source>
</evidence>
<feature type="transmembrane region" description="Helical" evidence="1">
    <location>
        <begin position="215"/>
        <end position="232"/>
    </location>
</feature>
<sequence length="611" mass="68845">MDLSSMDKALGWTRRDEEKPHARFEGVGTFWIVFSTVWTILLLAGIAFLYRRRDMPILRIRGLFLSFTAVILLHFYWLTVQWVYVFALLFPPAIEFWIMSIWLPFGVALFHASNSRFLSVAKSQKKLFVGGSARPKSEQTQRRGLIGRYGSLDYTNRMLVLVGLGMLFQFLLTIFMFIVSRKFHNSFGISGTEVTGTESQQKAAARKGWEWWPSIVWQLVWAWAIAPIILWKSRNIRDTQGWRVQTIACCLANLHAAPMWLIALYIPAMAPVNSVFVPPQWIALSIMILEIFTIFLPCWEVFKHQSLRQETLDIITQWESNKNLAQGSAKSITTRSTTVAGSSRTAWSKDGSIKSQISSESIFTMGALEYVLERNPEPLQQFSALRDFSGENIAFLRAIAEWKSSLPASVRGPKNQEDSATQELVHERFNSALRIYANFVSARYAEFQVNLSSHDIKKLENVFEASARTLYGEKRAVDPALPFESFMMTTPANVNSSGASAHGSENGIITASIEVNDRTLYWGDIAEDFDGSIFDAAEASIKYLVLTNTWPKFVKDKHCSLESTENLESGNVILTTVPSLRGVAVYHDRRGPIGAKSVDPLHQSLGDASGF</sequence>
<gene>
    <name evidence="2" type="ORF">FOYG_17193</name>
</gene>
<keyword evidence="1" id="KW-1133">Transmembrane helix</keyword>
<feature type="transmembrane region" description="Helical" evidence="1">
    <location>
        <begin position="244"/>
        <end position="268"/>
    </location>
</feature>
<evidence type="ECO:0000313" key="3">
    <source>
        <dbReference type="Proteomes" id="UP000030753"/>
    </source>
</evidence>
<accession>W9HAX9</accession>
<proteinExistence type="predicted"/>
<feature type="transmembrane region" description="Helical" evidence="1">
    <location>
        <begin position="96"/>
        <end position="118"/>
    </location>
</feature>
<protein>
    <recommendedName>
        <fullName evidence="4">RGS domain-containing protein</fullName>
    </recommendedName>
</protein>
<keyword evidence="1" id="KW-0812">Transmembrane</keyword>
<feature type="transmembrane region" description="Helical" evidence="1">
    <location>
        <begin position="62"/>
        <end position="84"/>
    </location>
</feature>
<name>W9HAX9_FUSOX</name>
<evidence type="ECO:0008006" key="4">
    <source>
        <dbReference type="Google" id="ProtNLM"/>
    </source>
</evidence>
<dbReference type="InterPro" id="IPR044926">
    <property type="entry name" value="RGS_subdomain_2"/>
</dbReference>
<dbReference type="InterPro" id="IPR036305">
    <property type="entry name" value="RGS_sf"/>
</dbReference>
<feature type="transmembrane region" description="Helical" evidence="1">
    <location>
        <begin position="158"/>
        <end position="179"/>
    </location>
</feature>
<dbReference type="Proteomes" id="UP000030753">
    <property type="component" value="Unassembled WGS sequence"/>
</dbReference>
<dbReference type="AlphaFoldDB" id="W9HAX9"/>
<evidence type="ECO:0000313" key="2">
    <source>
        <dbReference type="EMBL" id="EWY79708.1"/>
    </source>
</evidence>
<keyword evidence="1" id="KW-0472">Membrane</keyword>
<feature type="transmembrane region" description="Helical" evidence="1">
    <location>
        <begin position="30"/>
        <end position="50"/>
    </location>
</feature>
<feature type="transmembrane region" description="Helical" evidence="1">
    <location>
        <begin position="280"/>
        <end position="299"/>
    </location>
</feature>
<dbReference type="HOGENOM" id="CLU_022448_0_0_1"/>